<evidence type="ECO:0000256" key="4">
    <source>
        <dbReference type="ARBA" id="ARBA00022927"/>
    </source>
</evidence>
<evidence type="ECO:0000256" key="6">
    <source>
        <dbReference type="PIRNR" id="PIRNR002291"/>
    </source>
</evidence>
<dbReference type="InterPro" id="IPR011989">
    <property type="entry name" value="ARM-like"/>
</dbReference>
<evidence type="ECO:0000256" key="3">
    <source>
        <dbReference type="ARBA" id="ARBA00022448"/>
    </source>
</evidence>
<dbReference type="InterPro" id="IPR026739">
    <property type="entry name" value="AP_beta"/>
</dbReference>
<feature type="compositionally biased region" description="Polar residues" evidence="7">
    <location>
        <begin position="709"/>
        <end position="726"/>
    </location>
</feature>
<gene>
    <name evidence="9" type="ORF">STCU_09267</name>
</gene>
<dbReference type="AlphaFoldDB" id="S9TTD4"/>
<name>S9TTD4_9TRYP</name>
<dbReference type="Proteomes" id="UP000015354">
    <property type="component" value="Unassembled WGS sequence"/>
</dbReference>
<dbReference type="InterPro" id="IPR016342">
    <property type="entry name" value="AP_complex_bsu_1_2_4"/>
</dbReference>
<sequence>MVICSLHVSLPSPPPHTHIRCLDHYIFCFSFFFVNESRVILHIFVSIVIQIMLDSVIRKTQEKIQKKLKRAGGGAKYFSSARRGEAAELKNDLNSTDFARQKSAVKRTIANITLGRDASSLFVDVVKLGQTHNLELKKLVYLYVLTMARLQPEKALLAVNTFLQDASHTSPIIRALAVRTMLCLRVPDVVEYTLEPLRRAMVDTDPYVRKTAAIGIGKIFHHEMEIFYNQSFANDLVKLLKDTYPIVSANAAAVLTEVNDYGPLVIEINPEWIKRLLIQLPDCSEWGQQYILEVLVLTRPKDEETAEDMVAQVMGRLNHTNHAVVMAAIKVITCFANRCAPSSMERFSSRINAALITLAKSDPETIFVVCKNIHALLVVFPNVLRRNLDSFYVRFTDPTYVKLEKLRLLLKLVTPKTAPGVVREFEEYSQEVELRFVEEVVRATAALALKIEAVSPDCANLLMQTVERRPELLPYVVTAAKDISRKYPLLLLLDPLIKDFGADNVVEEEAKVSLIWMLGEYCDYVEGGPVYLQRFIDSLMVQETTVQLAILSAVVKMFIRSPQEMQPTLNSVLETITHSSGDPDVRDRAFAYWRLLSKGISVANMKEIVHGHTAPINVDNTFSDAMTIADLKKSINTAAVVFGKPYQSFLPPYGLPDSKIDEDDDDDLFFDEDGQADEAANEATGAPAAGMDDLFAAPVPAPEDAPPAQQANSPENRFASMTSPSHAATAPKTGGTNIDDLFS</sequence>
<dbReference type="GO" id="GO:0030117">
    <property type="term" value="C:membrane coat"/>
    <property type="evidence" value="ECO:0007669"/>
    <property type="project" value="InterPro"/>
</dbReference>
<reference evidence="9 10" key="1">
    <citation type="journal article" date="2013" name="PLoS ONE">
        <title>Predicting the Proteins of Angomonas deanei, Strigomonas culicis and Their Respective Endosymbionts Reveals New Aspects of the Trypanosomatidae Family.</title>
        <authorList>
            <person name="Motta M.C."/>
            <person name="Martins A.C."/>
            <person name="de Souza S.S."/>
            <person name="Catta-Preta C.M."/>
            <person name="Silva R."/>
            <person name="Klein C.C."/>
            <person name="de Almeida L.G."/>
            <person name="de Lima Cunha O."/>
            <person name="Ciapina L.P."/>
            <person name="Brocchi M."/>
            <person name="Colabardini A.C."/>
            <person name="de Araujo Lima B."/>
            <person name="Machado C.R."/>
            <person name="de Almeida Soares C.M."/>
            <person name="Probst C.M."/>
            <person name="de Menezes C.B."/>
            <person name="Thompson C.E."/>
            <person name="Bartholomeu D.C."/>
            <person name="Gradia D.F."/>
            <person name="Pavoni D.P."/>
            <person name="Grisard E.C."/>
            <person name="Fantinatti-Garboggini F."/>
            <person name="Marchini F.K."/>
            <person name="Rodrigues-Luiz G.F."/>
            <person name="Wagner G."/>
            <person name="Goldman G.H."/>
            <person name="Fietto J.L."/>
            <person name="Elias M.C."/>
            <person name="Goldman M.H."/>
            <person name="Sagot M.F."/>
            <person name="Pereira M."/>
            <person name="Stoco P.H."/>
            <person name="de Mendonca-Neto R.P."/>
            <person name="Teixeira S.M."/>
            <person name="Maciel T.E."/>
            <person name="de Oliveira Mendes T.A."/>
            <person name="Urmenyi T.P."/>
            <person name="de Souza W."/>
            <person name="Schenkman S."/>
            <person name="de Vasconcelos A.T."/>
        </authorList>
    </citation>
    <scope>NUCLEOTIDE SEQUENCE [LARGE SCALE GENOMIC DNA]</scope>
</reference>
<evidence type="ECO:0000259" key="8">
    <source>
        <dbReference type="Pfam" id="PF01602"/>
    </source>
</evidence>
<dbReference type="Pfam" id="PF01602">
    <property type="entry name" value="Adaptin_N"/>
    <property type="match status" value="1"/>
</dbReference>
<dbReference type="Gene3D" id="1.25.10.10">
    <property type="entry name" value="Leucine-rich Repeat Variant"/>
    <property type="match status" value="1"/>
</dbReference>
<protein>
    <recommendedName>
        <fullName evidence="6">AP complex subunit beta</fullName>
    </recommendedName>
</protein>
<dbReference type="GO" id="GO:0012505">
    <property type="term" value="C:endomembrane system"/>
    <property type="evidence" value="ECO:0007669"/>
    <property type="project" value="UniProtKB-SubCell"/>
</dbReference>
<dbReference type="InterPro" id="IPR016024">
    <property type="entry name" value="ARM-type_fold"/>
</dbReference>
<comment type="similarity">
    <text evidence="2 6">Belongs to the adaptor complexes large subunit family.</text>
</comment>
<dbReference type="EMBL" id="ATMH01009267">
    <property type="protein sequence ID" value="EPY19844.1"/>
    <property type="molecule type" value="Genomic_DNA"/>
</dbReference>
<dbReference type="PANTHER" id="PTHR11134">
    <property type="entry name" value="ADAPTOR COMPLEX SUBUNIT BETA FAMILY MEMBER"/>
    <property type="match status" value="1"/>
</dbReference>
<comment type="caution">
    <text evidence="9">The sequence shown here is derived from an EMBL/GenBank/DDBJ whole genome shotgun (WGS) entry which is preliminary data.</text>
</comment>
<evidence type="ECO:0000313" key="10">
    <source>
        <dbReference type="Proteomes" id="UP000015354"/>
    </source>
</evidence>
<dbReference type="GO" id="GO:0006886">
    <property type="term" value="P:intracellular protein transport"/>
    <property type="evidence" value="ECO:0007669"/>
    <property type="project" value="InterPro"/>
</dbReference>
<keyword evidence="4 6" id="KW-0653">Protein transport</keyword>
<feature type="domain" description="Clathrin/coatomer adaptor adaptin-like N-terminal" evidence="8">
    <location>
        <begin position="85"/>
        <end position="598"/>
    </location>
</feature>
<dbReference type="GO" id="GO:0016192">
    <property type="term" value="P:vesicle-mediated transport"/>
    <property type="evidence" value="ECO:0007669"/>
    <property type="project" value="InterPro"/>
</dbReference>
<organism evidence="9 10">
    <name type="scientific">Strigomonas culicis</name>
    <dbReference type="NCBI Taxonomy" id="28005"/>
    <lineage>
        <taxon>Eukaryota</taxon>
        <taxon>Discoba</taxon>
        <taxon>Euglenozoa</taxon>
        <taxon>Kinetoplastea</taxon>
        <taxon>Metakinetoplastina</taxon>
        <taxon>Trypanosomatida</taxon>
        <taxon>Trypanosomatidae</taxon>
        <taxon>Strigomonadinae</taxon>
        <taxon>Strigomonas</taxon>
    </lineage>
</organism>
<accession>S9TTD4</accession>
<proteinExistence type="inferred from homology"/>
<evidence type="ECO:0000256" key="5">
    <source>
        <dbReference type="ARBA" id="ARBA00023136"/>
    </source>
</evidence>
<dbReference type="PIRSF" id="PIRSF002291">
    <property type="entry name" value="AP_complex_beta"/>
    <property type="match status" value="1"/>
</dbReference>
<comment type="subcellular location">
    <subcellularLocation>
        <location evidence="1">Endomembrane system</location>
    </subcellularLocation>
</comment>
<feature type="compositionally biased region" description="Low complexity" evidence="7">
    <location>
        <begin position="681"/>
        <end position="690"/>
    </location>
</feature>
<keyword evidence="3 6" id="KW-0813">Transport</keyword>
<dbReference type="InterPro" id="IPR002553">
    <property type="entry name" value="Clathrin/coatomer_adapt-like_N"/>
</dbReference>
<evidence type="ECO:0000256" key="2">
    <source>
        <dbReference type="ARBA" id="ARBA00006613"/>
    </source>
</evidence>
<evidence type="ECO:0000256" key="1">
    <source>
        <dbReference type="ARBA" id="ARBA00004308"/>
    </source>
</evidence>
<keyword evidence="5 6" id="KW-0472">Membrane</keyword>
<keyword evidence="10" id="KW-1185">Reference proteome</keyword>
<dbReference type="OrthoDB" id="10254310at2759"/>
<evidence type="ECO:0000256" key="7">
    <source>
        <dbReference type="SAM" id="MobiDB-lite"/>
    </source>
</evidence>
<feature type="region of interest" description="Disordered" evidence="7">
    <location>
        <begin position="678"/>
        <end position="743"/>
    </location>
</feature>
<dbReference type="SUPFAM" id="SSF48371">
    <property type="entry name" value="ARM repeat"/>
    <property type="match status" value="1"/>
</dbReference>
<evidence type="ECO:0000313" key="9">
    <source>
        <dbReference type="EMBL" id="EPY19844.1"/>
    </source>
</evidence>
<dbReference type="GO" id="GO:0030276">
    <property type="term" value="F:clathrin binding"/>
    <property type="evidence" value="ECO:0007669"/>
    <property type="project" value="InterPro"/>
</dbReference>